<dbReference type="InterPro" id="IPR000182">
    <property type="entry name" value="GNAT_dom"/>
</dbReference>
<evidence type="ECO:0000259" key="1">
    <source>
        <dbReference type="PROSITE" id="PS51186"/>
    </source>
</evidence>
<dbReference type="Proteomes" id="UP001161391">
    <property type="component" value="Unassembled WGS sequence"/>
</dbReference>
<dbReference type="InterPro" id="IPR016181">
    <property type="entry name" value="Acyl_CoA_acyltransferase"/>
</dbReference>
<dbReference type="PROSITE" id="PS51186">
    <property type="entry name" value="GNAT"/>
    <property type="match status" value="1"/>
</dbReference>
<accession>A0ABQ5V7H3</accession>
<reference evidence="2" key="1">
    <citation type="journal article" date="2014" name="Int. J. Syst. Evol. Microbiol.">
        <title>Complete genome of a new Firmicutes species belonging to the dominant human colonic microbiota ('Ruminococcus bicirculans') reveals two chromosomes and a selective capacity to utilize plant glucans.</title>
        <authorList>
            <consortium name="NISC Comparative Sequencing Program"/>
            <person name="Wegmann U."/>
            <person name="Louis P."/>
            <person name="Goesmann A."/>
            <person name="Henrissat B."/>
            <person name="Duncan S.H."/>
            <person name="Flint H.J."/>
        </authorList>
    </citation>
    <scope>NUCLEOTIDE SEQUENCE</scope>
    <source>
        <strain evidence="2">NBRC 108219</strain>
    </source>
</reference>
<dbReference type="EMBL" id="BSNK01000001">
    <property type="protein sequence ID" value="GLQ22679.1"/>
    <property type="molecule type" value="Genomic_DNA"/>
</dbReference>
<dbReference type="Pfam" id="PF00583">
    <property type="entry name" value="Acetyltransf_1"/>
    <property type="match status" value="1"/>
</dbReference>
<protein>
    <submittedName>
        <fullName evidence="2">GNAT family acetyltransferase</fullName>
    </submittedName>
</protein>
<dbReference type="PIRSF" id="PIRSF028520">
    <property type="entry name" value="UCP028520"/>
    <property type="match status" value="1"/>
</dbReference>
<sequence>MTPAEIKPRHYPAILRSNARFVHWLSPLDEGDLSELQNRSDYARQLYEGEAAMFAYDGGSDYRHKHVEWLSAHLDRYLYIDRIIVGESAQGRGAGRALYSDLENFARQAGHIHLACEVNTAPNNPGSHTFHLNIGFTPLGDADYADGLSVRYYVRKLQD</sequence>
<dbReference type="CDD" id="cd04301">
    <property type="entry name" value="NAT_SF"/>
    <property type="match status" value="1"/>
</dbReference>
<organism evidence="2 3">
    <name type="scientific">Algimonas ampicilliniresistens</name>
    <dbReference type="NCBI Taxonomy" id="1298735"/>
    <lineage>
        <taxon>Bacteria</taxon>
        <taxon>Pseudomonadati</taxon>
        <taxon>Pseudomonadota</taxon>
        <taxon>Alphaproteobacteria</taxon>
        <taxon>Maricaulales</taxon>
        <taxon>Robiginitomaculaceae</taxon>
        <taxon>Algimonas</taxon>
    </lineage>
</organism>
<evidence type="ECO:0000313" key="2">
    <source>
        <dbReference type="EMBL" id="GLQ22679.1"/>
    </source>
</evidence>
<dbReference type="InterPro" id="IPR016890">
    <property type="entry name" value="UCP028520"/>
</dbReference>
<name>A0ABQ5V7H3_9PROT</name>
<proteinExistence type="predicted"/>
<comment type="caution">
    <text evidence="2">The sequence shown here is derived from an EMBL/GenBank/DDBJ whole genome shotgun (WGS) entry which is preliminary data.</text>
</comment>
<gene>
    <name evidence="2" type="ORF">GCM10007853_05530</name>
</gene>
<dbReference type="Gene3D" id="3.40.630.30">
    <property type="match status" value="1"/>
</dbReference>
<keyword evidence="3" id="KW-1185">Reference proteome</keyword>
<dbReference type="SUPFAM" id="SSF55729">
    <property type="entry name" value="Acyl-CoA N-acyltransferases (Nat)"/>
    <property type="match status" value="1"/>
</dbReference>
<feature type="domain" description="N-acetyltransferase" evidence="1">
    <location>
        <begin position="13"/>
        <end position="159"/>
    </location>
</feature>
<dbReference type="RefSeq" id="WP_284387284.1">
    <property type="nucleotide sequence ID" value="NZ_BSNK01000001.1"/>
</dbReference>
<reference evidence="2" key="2">
    <citation type="submission" date="2023-01" db="EMBL/GenBank/DDBJ databases">
        <title>Draft genome sequence of Algimonas ampicilliniresistens strain NBRC 108219.</title>
        <authorList>
            <person name="Sun Q."/>
            <person name="Mori K."/>
        </authorList>
    </citation>
    <scope>NUCLEOTIDE SEQUENCE</scope>
    <source>
        <strain evidence="2">NBRC 108219</strain>
    </source>
</reference>
<evidence type="ECO:0000313" key="3">
    <source>
        <dbReference type="Proteomes" id="UP001161391"/>
    </source>
</evidence>